<gene>
    <name evidence="1" type="ORF">CLOHIR_00332</name>
</gene>
<name>B6FWT3_PEPHT</name>
<protein>
    <submittedName>
        <fullName evidence="1">Uncharacterized protein</fullName>
    </submittedName>
</protein>
<dbReference type="STRING" id="500633.CLOHIR_00332"/>
<reference evidence="1 2" key="2">
    <citation type="submission" date="2008-10" db="EMBL/GenBank/DDBJ databases">
        <title>Draft genome sequence of Clostridium hiranonis (DSM 13275).</title>
        <authorList>
            <person name="Sudarsanam P."/>
            <person name="Ley R."/>
            <person name="Guruge J."/>
            <person name="Turnbaugh P.J."/>
            <person name="Mahowald M."/>
            <person name="Liep D."/>
            <person name="Gordon J."/>
        </authorList>
    </citation>
    <scope>NUCLEOTIDE SEQUENCE [LARGE SCALE GENOMIC DNA]</scope>
    <source>
        <strain evidence="1 2">DSM 13275</strain>
    </source>
</reference>
<comment type="caution">
    <text evidence="1">The sequence shown here is derived from an EMBL/GenBank/DDBJ whole genome shotgun (WGS) entry which is preliminary data.</text>
</comment>
<proteinExistence type="predicted"/>
<dbReference type="AlphaFoldDB" id="B6FWT3"/>
<sequence length="62" mass="7326">MFKLYKIKIKISLLTLTNKSLYYLKKLLNIKVVEDLYVSSYYKIISLFSELESVINESSSLR</sequence>
<keyword evidence="2" id="KW-1185">Reference proteome</keyword>
<accession>B6FWT3</accession>
<dbReference type="Proteomes" id="UP000003178">
    <property type="component" value="Unassembled WGS sequence"/>
</dbReference>
<dbReference type="HOGENOM" id="CLU_2896094_0_0_9"/>
<organism evidence="1 2">
    <name type="scientific">Peptacetobacter hiranonis (strain DSM 13275 / JCM 10541 / KCTC 15199 / TO-931)</name>
    <name type="common">Clostridium hiranonis</name>
    <dbReference type="NCBI Taxonomy" id="500633"/>
    <lineage>
        <taxon>Bacteria</taxon>
        <taxon>Bacillati</taxon>
        <taxon>Bacillota</taxon>
        <taxon>Clostridia</taxon>
        <taxon>Peptostreptococcales</taxon>
        <taxon>Peptostreptococcaceae</taxon>
        <taxon>Peptacetobacter</taxon>
    </lineage>
</organism>
<dbReference type="EMBL" id="ABWP01000011">
    <property type="protein sequence ID" value="EEA85994.1"/>
    <property type="molecule type" value="Genomic_DNA"/>
</dbReference>
<reference evidence="1 2" key="1">
    <citation type="submission" date="2008-09" db="EMBL/GenBank/DDBJ databases">
        <authorList>
            <person name="Fulton L."/>
            <person name="Clifton S."/>
            <person name="Fulton B."/>
            <person name="Xu J."/>
            <person name="Minx P."/>
            <person name="Pepin K.H."/>
            <person name="Johnson M."/>
            <person name="Thiruvilangam P."/>
            <person name="Bhonagiri V."/>
            <person name="Nash W.E."/>
            <person name="Mardis E.R."/>
            <person name="Wilson R.K."/>
        </authorList>
    </citation>
    <scope>NUCLEOTIDE SEQUENCE [LARGE SCALE GENOMIC DNA]</scope>
    <source>
        <strain evidence="1 2">DSM 13275</strain>
    </source>
</reference>
<evidence type="ECO:0000313" key="2">
    <source>
        <dbReference type="Proteomes" id="UP000003178"/>
    </source>
</evidence>
<evidence type="ECO:0000313" key="1">
    <source>
        <dbReference type="EMBL" id="EEA85994.1"/>
    </source>
</evidence>
<dbReference type="RefSeq" id="WP_006439254.1">
    <property type="nucleotide sequence ID" value="NZ_DS995355.1"/>
</dbReference>